<dbReference type="PANTHER" id="PTHR32196">
    <property type="entry name" value="ABC TRANSPORTER PERMEASE PROTEIN YPHD-RELATED-RELATED"/>
    <property type="match status" value="1"/>
</dbReference>
<feature type="transmembrane region" description="Helical" evidence="6">
    <location>
        <begin position="82"/>
        <end position="101"/>
    </location>
</feature>
<keyword evidence="8" id="KW-1185">Reference proteome</keyword>
<feature type="transmembrane region" description="Helical" evidence="6">
    <location>
        <begin position="265"/>
        <end position="293"/>
    </location>
</feature>
<keyword evidence="2" id="KW-1003">Cell membrane</keyword>
<feature type="transmembrane region" description="Helical" evidence="6">
    <location>
        <begin position="57"/>
        <end position="76"/>
    </location>
</feature>
<dbReference type="InterPro" id="IPR001851">
    <property type="entry name" value="ABC_transp_permease"/>
</dbReference>
<evidence type="ECO:0000256" key="5">
    <source>
        <dbReference type="ARBA" id="ARBA00023136"/>
    </source>
</evidence>
<accession>A0ABY5WC79</accession>
<dbReference type="CDD" id="cd06579">
    <property type="entry name" value="TM_PBP1_transp_AraH_like"/>
    <property type="match status" value="1"/>
</dbReference>
<gene>
    <name evidence="7" type="ORF">Dfulv_22220</name>
</gene>
<keyword evidence="4 6" id="KW-1133">Transmembrane helix</keyword>
<evidence type="ECO:0000256" key="4">
    <source>
        <dbReference type="ARBA" id="ARBA00022989"/>
    </source>
</evidence>
<feature type="transmembrane region" description="Helical" evidence="6">
    <location>
        <begin position="133"/>
        <end position="151"/>
    </location>
</feature>
<evidence type="ECO:0000256" key="3">
    <source>
        <dbReference type="ARBA" id="ARBA00022692"/>
    </source>
</evidence>
<proteinExistence type="predicted"/>
<dbReference type="Pfam" id="PF02653">
    <property type="entry name" value="BPD_transp_2"/>
    <property type="match status" value="1"/>
</dbReference>
<reference evidence="7" key="1">
    <citation type="submission" date="2021-04" db="EMBL/GenBank/DDBJ databases">
        <authorList>
            <person name="Hartkoorn R.C."/>
            <person name="Beaudoing E."/>
            <person name="Hot D."/>
        </authorList>
    </citation>
    <scope>NUCLEOTIDE SEQUENCE</scope>
    <source>
        <strain evidence="7">NRRL B-16292</strain>
    </source>
</reference>
<keyword evidence="5 6" id="KW-0472">Membrane</keyword>
<comment type="subcellular location">
    <subcellularLocation>
        <location evidence="1">Cell membrane</location>
        <topology evidence="1">Multi-pass membrane protein</topology>
    </subcellularLocation>
</comment>
<sequence>MTTQVSADATPAIHTPLLRRLPAFPPWGAALIGALLVAVVIAVSNDAFLTPRNLSNIFAQTAVLVILATGQTFVMITAGIDLSVAAVGALSATLLGVLTVANDLPWSLSLLICLLVGAVIGALHGVLVGRVLLPAFIVTLGGLLVWRGAALQLTGGINTTGLPDPIRWLGRGLIAGVPVPAVIAVLVAAISAIVIVKTKFGVGLRAIGGSEGAAARAGVPVLRYRITAYIICSMLACLGGIMLAGRLDSAGGNLAQGFELQVIAAAAIGGVSLFGGTGSPVGAFFGAILIGLIQNGMNLGGVSPFIQQIVSGAILVLAVGVDQFRKYLARRIS</sequence>
<keyword evidence="3 6" id="KW-0812">Transmembrane</keyword>
<protein>
    <submittedName>
        <fullName evidence="7">ABC transporter permease</fullName>
    </submittedName>
</protein>
<evidence type="ECO:0000256" key="2">
    <source>
        <dbReference type="ARBA" id="ARBA00022475"/>
    </source>
</evidence>
<evidence type="ECO:0000256" key="6">
    <source>
        <dbReference type="SAM" id="Phobius"/>
    </source>
</evidence>
<feature type="transmembrane region" description="Helical" evidence="6">
    <location>
        <begin position="172"/>
        <end position="196"/>
    </location>
</feature>
<feature type="transmembrane region" description="Helical" evidence="6">
    <location>
        <begin position="226"/>
        <end position="244"/>
    </location>
</feature>
<reference evidence="7" key="2">
    <citation type="submission" date="2022-09" db="EMBL/GenBank/DDBJ databases">
        <title>Biosynthetic gene clusters of Dactylosporangioum fulvum.</title>
        <authorList>
            <person name="Caradec T."/>
        </authorList>
    </citation>
    <scope>NUCLEOTIDE SEQUENCE</scope>
    <source>
        <strain evidence="7">NRRL B-16292</strain>
    </source>
</reference>
<dbReference type="RefSeq" id="WP_259866355.1">
    <property type="nucleotide sequence ID" value="NZ_BAAAST010000004.1"/>
</dbReference>
<evidence type="ECO:0000313" key="7">
    <source>
        <dbReference type="EMBL" id="UWP86809.1"/>
    </source>
</evidence>
<name>A0ABY5WC79_9ACTN</name>
<feature type="transmembrane region" description="Helical" evidence="6">
    <location>
        <begin position="305"/>
        <end position="324"/>
    </location>
</feature>
<evidence type="ECO:0000313" key="8">
    <source>
        <dbReference type="Proteomes" id="UP001059617"/>
    </source>
</evidence>
<evidence type="ECO:0000256" key="1">
    <source>
        <dbReference type="ARBA" id="ARBA00004651"/>
    </source>
</evidence>
<feature type="transmembrane region" description="Helical" evidence="6">
    <location>
        <begin position="108"/>
        <end position="127"/>
    </location>
</feature>
<dbReference type="Proteomes" id="UP001059617">
    <property type="component" value="Chromosome"/>
</dbReference>
<dbReference type="EMBL" id="CP073720">
    <property type="protein sequence ID" value="UWP86809.1"/>
    <property type="molecule type" value="Genomic_DNA"/>
</dbReference>
<organism evidence="7 8">
    <name type="scientific">Dactylosporangium fulvum</name>
    <dbReference type="NCBI Taxonomy" id="53359"/>
    <lineage>
        <taxon>Bacteria</taxon>
        <taxon>Bacillati</taxon>
        <taxon>Actinomycetota</taxon>
        <taxon>Actinomycetes</taxon>
        <taxon>Micromonosporales</taxon>
        <taxon>Micromonosporaceae</taxon>
        <taxon>Dactylosporangium</taxon>
    </lineage>
</organism>
<feature type="transmembrane region" description="Helical" evidence="6">
    <location>
        <begin position="27"/>
        <end position="45"/>
    </location>
</feature>